<dbReference type="InterPro" id="IPR003593">
    <property type="entry name" value="AAA+_ATPase"/>
</dbReference>
<dbReference type="Gene3D" id="2.40.50.100">
    <property type="match status" value="1"/>
</dbReference>
<dbReference type="EC" id="3.6.3.19" evidence="6"/>
<keyword evidence="2" id="KW-0472">Membrane</keyword>
<dbReference type="GO" id="GO:0140359">
    <property type="term" value="F:ABC-type transporter activity"/>
    <property type="evidence" value="ECO:0007669"/>
    <property type="project" value="InterPro"/>
</dbReference>
<dbReference type="SMART" id="SM00382">
    <property type="entry name" value="AAA"/>
    <property type="match status" value="1"/>
</dbReference>
<evidence type="ECO:0000256" key="2">
    <source>
        <dbReference type="ARBA" id="ARBA00022475"/>
    </source>
</evidence>
<dbReference type="SUPFAM" id="SSF52540">
    <property type="entry name" value="P-loop containing nucleoside triphosphate hydrolases"/>
    <property type="match status" value="1"/>
</dbReference>
<sequence length="354" mass="38896">MASIRLNGLVKRFGDVAVIPSLDLEIRDEEFVVFVGPSGCGKSTLLRIIAGLEPIDSGDLFIGDTRVNDVAPAQRDIAMVFQDYALYPHMTVRDNMGFGLEMRNTPKDEIARRVDRAAGMLRIEPYLDRKPKALSGGQRQRVAMGRAMVRNPKVFLFDEPLSNLDAKLRGEVRTEIKALSQQLKTTMIFVTHDQVEAMTMADRIVVLKAGVVQQFGTPEEVYKSPANQFVAGFIGSPTMNFFDVQAEGSHVRMDDGTLFAMPPRCAGVTGAATLGVRPEHMQVLPAGAPGLRVQVSVVEPLGSDTLVYFDRAGKRHVARVAPELQVHPKDTITLAFDMDKCHLFDANDGAVLRC</sequence>
<dbReference type="GO" id="GO:0005524">
    <property type="term" value="F:ATP binding"/>
    <property type="evidence" value="ECO:0007669"/>
    <property type="project" value="UniProtKB-KW"/>
</dbReference>
<evidence type="ECO:0000259" key="5">
    <source>
        <dbReference type="PROSITE" id="PS50893"/>
    </source>
</evidence>
<dbReference type="GO" id="GO:0016887">
    <property type="term" value="F:ATP hydrolysis activity"/>
    <property type="evidence" value="ECO:0007669"/>
    <property type="project" value="InterPro"/>
</dbReference>
<dbReference type="PANTHER" id="PTHR43875:SF10">
    <property type="entry name" value="BLL2173 PROTEIN"/>
    <property type="match status" value="1"/>
</dbReference>
<gene>
    <name evidence="6" type="primary">malK_2</name>
    <name evidence="6" type="ORF">VVAX_05477</name>
</gene>
<reference evidence="6" key="1">
    <citation type="submission" date="2019-12" db="EMBL/GenBank/DDBJ databases">
        <authorList>
            <person name="Cremers G."/>
        </authorList>
    </citation>
    <scope>NUCLEOTIDE SEQUENCE</scope>
    <source>
        <strain evidence="6">Vvax</strain>
    </source>
</reference>
<dbReference type="InterPro" id="IPR017871">
    <property type="entry name" value="ABC_transporter-like_CS"/>
</dbReference>
<name>A0A679JCU5_VARPD</name>
<dbReference type="RefSeq" id="WP_339093150.1">
    <property type="nucleotide sequence ID" value="NZ_LR743508.1"/>
</dbReference>
<evidence type="ECO:0000256" key="1">
    <source>
        <dbReference type="ARBA" id="ARBA00022448"/>
    </source>
</evidence>
<dbReference type="InterPro" id="IPR012340">
    <property type="entry name" value="NA-bd_OB-fold"/>
</dbReference>
<keyword evidence="4 6" id="KW-0067">ATP-binding</keyword>
<dbReference type="Gene3D" id="3.40.50.300">
    <property type="entry name" value="P-loop containing nucleotide triphosphate hydrolases"/>
    <property type="match status" value="1"/>
</dbReference>
<dbReference type="SUPFAM" id="SSF50331">
    <property type="entry name" value="MOP-like"/>
    <property type="match status" value="1"/>
</dbReference>
<dbReference type="InterPro" id="IPR003439">
    <property type="entry name" value="ABC_transporter-like_ATP-bd"/>
</dbReference>
<evidence type="ECO:0000256" key="4">
    <source>
        <dbReference type="ARBA" id="ARBA00022840"/>
    </source>
</evidence>
<dbReference type="Pfam" id="PF08402">
    <property type="entry name" value="TOBE_2"/>
    <property type="match status" value="1"/>
</dbReference>
<feature type="domain" description="ABC transporter" evidence="5">
    <location>
        <begin position="4"/>
        <end position="234"/>
    </location>
</feature>
<keyword evidence="3" id="KW-0547">Nucleotide-binding</keyword>
<proteinExistence type="predicted"/>
<dbReference type="InterPro" id="IPR047641">
    <property type="entry name" value="ABC_transpr_MalK/UgpC-like"/>
</dbReference>
<accession>A0A679JCU5</accession>
<dbReference type="InterPro" id="IPR015855">
    <property type="entry name" value="ABC_transpr_MalK-like"/>
</dbReference>
<evidence type="ECO:0000313" key="6">
    <source>
        <dbReference type="EMBL" id="CAA2109206.1"/>
    </source>
</evidence>
<dbReference type="Gene3D" id="2.40.50.140">
    <property type="entry name" value="Nucleic acid-binding proteins"/>
    <property type="match status" value="1"/>
</dbReference>
<dbReference type="InterPro" id="IPR027417">
    <property type="entry name" value="P-loop_NTPase"/>
</dbReference>
<dbReference type="GO" id="GO:0055052">
    <property type="term" value="C:ATP-binding cassette (ABC) transporter complex, substrate-binding subunit-containing"/>
    <property type="evidence" value="ECO:0007669"/>
    <property type="project" value="TreeGrafter"/>
</dbReference>
<dbReference type="AlphaFoldDB" id="A0A679JCU5"/>
<protein>
    <submittedName>
        <fullName evidence="6">Maltose/maltodextrin import ATP-binding protein MalK</fullName>
        <ecNumber evidence="6">3.6.3.19</ecNumber>
    </submittedName>
</protein>
<organism evidence="6">
    <name type="scientific">Variovorax paradoxus</name>
    <dbReference type="NCBI Taxonomy" id="34073"/>
    <lineage>
        <taxon>Bacteria</taxon>
        <taxon>Pseudomonadati</taxon>
        <taxon>Pseudomonadota</taxon>
        <taxon>Betaproteobacteria</taxon>
        <taxon>Burkholderiales</taxon>
        <taxon>Comamonadaceae</taxon>
        <taxon>Variovorax</taxon>
    </lineage>
</organism>
<dbReference type="GO" id="GO:0008643">
    <property type="term" value="P:carbohydrate transport"/>
    <property type="evidence" value="ECO:0007669"/>
    <property type="project" value="InterPro"/>
</dbReference>
<keyword evidence="1" id="KW-0813">Transport</keyword>
<dbReference type="Pfam" id="PF00005">
    <property type="entry name" value="ABC_tran"/>
    <property type="match status" value="1"/>
</dbReference>
<dbReference type="FunFam" id="3.40.50.300:FF:000042">
    <property type="entry name" value="Maltose/maltodextrin ABC transporter, ATP-binding protein"/>
    <property type="match status" value="1"/>
</dbReference>
<dbReference type="InterPro" id="IPR008995">
    <property type="entry name" value="Mo/tungstate-bd_C_term_dom"/>
</dbReference>
<dbReference type="CDD" id="cd03301">
    <property type="entry name" value="ABC_MalK_N"/>
    <property type="match status" value="1"/>
</dbReference>
<dbReference type="EMBL" id="LR743508">
    <property type="protein sequence ID" value="CAA2109206.1"/>
    <property type="molecule type" value="Genomic_DNA"/>
</dbReference>
<dbReference type="PROSITE" id="PS00211">
    <property type="entry name" value="ABC_TRANSPORTER_1"/>
    <property type="match status" value="1"/>
</dbReference>
<dbReference type="PANTHER" id="PTHR43875">
    <property type="entry name" value="MALTODEXTRIN IMPORT ATP-BINDING PROTEIN MSMX"/>
    <property type="match status" value="1"/>
</dbReference>
<keyword evidence="2" id="KW-1003">Cell membrane</keyword>
<dbReference type="PROSITE" id="PS50893">
    <property type="entry name" value="ABC_TRANSPORTER_2"/>
    <property type="match status" value="1"/>
</dbReference>
<dbReference type="InterPro" id="IPR013611">
    <property type="entry name" value="Transp-assoc_OB_typ2"/>
</dbReference>
<keyword evidence="6" id="KW-0378">Hydrolase</keyword>
<evidence type="ECO:0000256" key="3">
    <source>
        <dbReference type="ARBA" id="ARBA00022741"/>
    </source>
</evidence>
<dbReference type="NCBIfam" id="NF008653">
    <property type="entry name" value="PRK11650.1"/>
    <property type="match status" value="1"/>
</dbReference>